<organism evidence="1 2">
    <name type="scientific">Subtercola frigoramans</name>
    <dbReference type="NCBI Taxonomy" id="120298"/>
    <lineage>
        <taxon>Bacteria</taxon>
        <taxon>Bacillati</taxon>
        <taxon>Actinomycetota</taxon>
        <taxon>Actinomycetes</taxon>
        <taxon>Micrococcales</taxon>
        <taxon>Microbacteriaceae</taxon>
        <taxon>Subtercola</taxon>
    </lineage>
</organism>
<dbReference type="RefSeq" id="WP_205108324.1">
    <property type="nucleotide sequence ID" value="NZ_BAAAHT010000013.1"/>
</dbReference>
<accession>A0ABS2L4D1</accession>
<dbReference type="Proteomes" id="UP000776164">
    <property type="component" value="Unassembled WGS sequence"/>
</dbReference>
<evidence type="ECO:0000313" key="1">
    <source>
        <dbReference type="EMBL" id="MBM7471957.1"/>
    </source>
</evidence>
<dbReference type="Pfam" id="PF06089">
    <property type="entry name" value="Asparaginase_II"/>
    <property type="match status" value="1"/>
</dbReference>
<comment type="caution">
    <text evidence="1">The sequence shown here is derived from an EMBL/GenBank/DDBJ whole genome shotgun (WGS) entry which is preliminary data.</text>
</comment>
<proteinExistence type="predicted"/>
<dbReference type="PANTHER" id="PTHR42110:SF1">
    <property type="entry name" value="L-ASPARAGINASE, PUTATIVE (AFU_ORTHOLOGUE AFUA_3G11890)-RELATED"/>
    <property type="match status" value="1"/>
</dbReference>
<dbReference type="InterPro" id="IPR010349">
    <property type="entry name" value="Asparaginase_II"/>
</dbReference>
<reference evidence="1 2" key="1">
    <citation type="submission" date="2021-01" db="EMBL/GenBank/DDBJ databases">
        <title>Sequencing the genomes of 1000 actinobacteria strains.</title>
        <authorList>
            <person name="Klenk H.-P."/>
        </authorList>
    </citation>
    <scope>NUCLEOTIDE SEQUENCE [LARGE SCALE GENOMIC DNA]</scope>
    <source>
        <strain evidence="1 2">DSM 13057</strain>
    </source>
</reference>
<sequence length="331" mass="33814">MRGTFEASEAVELAHLTRSGFIESRHSGSAVVVHPDGLISRSVGNPDAPIIPRSCLKPFQALAVAEALAGAGVELTPLQTVLSTASHAGTPEHLVVVQSILDRAGLTPDALQCPHDWPGDSGSRDALVRAGSGRASLYMNCSGKHAAMLFACVVNGWPTASYLELAHPLQQRILSMIELLTGESVSATAVDGCGAPVHAISLVGLARGISRITSSTDGAARFLTDSVLANGWAIDGPGRANTVCIDELGVFSKLGAEGVMVMAAPDGTTVALKMLDGSLRAASLVGLSLLVSAGALAQADVDRVLPTLDLTIYGGTEPVGAIQVSSAVVAL</sequence>
<keyword evidence="2" id="KW-1185">Reference proteome</keyword>
<evidence type="ECO:0000313" key="2">
    <source>
        <dbReference type="Proteomes" id="UP000776164"/>
    </source>
</evidence>
<protein>
    <submittedName>
        <fullName evidence="1">L-asparaginase II</fullName>
    </submittedName>
</protein>
<name>A0ABS2L4D1_9MICO</name>
<dbReference type="EMBL" id="JAFBBU010000001">
    <property type="protein sequence ID" value="MBM7471957.1"/>
    <property type="molecule type" value="Genomic_DNA"/>
</dbReference>
<gene>
    <name evidence="1" type="ORF">JOE66_001591</name>
</gene>
<dbReference type="PANTHER" id="PTHR42110">
    <property type="entry name" value="L-ASPARAGINASE, PUTATIVE (AFU_ORTHOLOGUE AFUA_3G11890)-RELATED"/>
    <property type="match status" value="1"/>
</dbReference>